<dbReference type="EMBL" id="RCOR01000028">
    <property type="protein sequence ID" value="RSN68533.1"/>
    <property type="molecule type" value="Genomic_DNA"/>
</dbReference>
<name>A0A3R9P9X3_9CREN</name>
<keyword evidence="1" id="KW-0472">Membrane</keyword>
<sequence length="116" mass="12957">MGGEKTTNLTNQTITNTTVWLKILRGIKETTDGITSLVNSVITNISKALGINLNPDIAWLIANLMIWGSLFLLVRRFVFGKLRIFILVFIFILAASYVLQIFGFNLLDYFVKMAGG</sequence>
<feature type="transmembrane region" description="Helical" evidence="1">
    <location>
        <begin position="86"/>
        <end position="107"/>
    </location>
</feature>
<keyword evidence="1" id="KW-0812">Transmembrane</keyword>
<feature type="transmembrane region" description="Helical" evidence="1">
    <location>
        <begin position="57"/>
        <end position="74"/>
    </location>
</feature>
<evidence type="ECO:0000313" key="2">
    <source>
        <dbReference type="EMBL" id="RSN68533.1"/>
    </source>
</evidence>
<dbReference type="RefSeq" id="WP_125741922.1">
    <property type="nucleotide sequence ID" value="NZ_RCOR01000028.1"/>
</dbReference>
<reference evidence="2 3" key="1">
    <citation type="submission" date="2018-10" db="EMBL/GenBank/DDBJ databases">
        <title>Co-occurring genomic capacity for anaerobic methane metabolism and dissimilatory sulfite reduction discovered in the Korarchaeota.</title>
        <authorList>
            <person name="Mckay L.J."/>
            <person name="Dlakic M."/>
            <person name="Fields M.W."/>
            <person name="Delmont T.O."/>
            <person name="Eren A.M."/>
            <person name="Jay Z.J."/>
            <person name="Klingelsmith K.B."/>
            <person name="Rusch D.B."/>
            <person name="Inskeep W.P."/>
        </authorList>
    </citation>
    <scope>NUCLEOTIDE SEQUENCE [LARGE SCALE GENOMIC DNA]</scope>
    <source>
        <strain evidence="2 3">WS</strain>
    </source>
</reference>
<gene>
    <name evidence="2" type="ORF">D9Q81_05855</name>
</gene>
<evidence type="ECO:0000256" key="1">
    <source>
        <dbReference type="SAM" id="Phobius"/>
    </source>
</evidence>
<comment type="caution">
    <text evidence="2">The sequence shown here is derived from an EMBL/GenBank/DDBJ whole genome shotgun (WGS) entry which is preliminary data.</text>
</comment>
<keyword evidence="1" id="KW-1133">Transmembrane helix</keyword>
<evidence type="ECO:0000313" key="3">
    <source>
        <dbReference type="Proteomes" id="UP000278149"/>
    </source>
</evidence>
<dbReference type="AlphaFoldDB" id="A0A3R9P9X3"/>
<organism evidence="2 3">
    <name type="scientific">Candidatus Korarchaeum cryptofilum</name>
    <dbReference type="NCBI Taxonomy" id="498846"/>
    <lineage>
        <taxon>Archaea</taxon>
        <taxon>Thermoproteota</taxon>
        <taxon>Candidatus Korarchaeia</taxon>
        <taxon>Candidatus Korarchaeales</taxon>
        <taxon>Candidatus Korarchaeaceae</taxon>
        <taxon>Candidatus Korarchaeum</taxon>
    </lineage>
</organism>
<dbReference type="Proteomes" id="UP000278149">
    <property type="component" value="Unassembled WGS sequence"/>
</dbReference>
<protein>
    <submittedName>
        <fullName evidence="2">Uncharacterized protein</fullName>
    </submittedName>
</protein>
<proteinExistence type="predicted"/>
<accession>A0A3R9P9X3</accession>